<protein>
    <recommendedName>
        <fullName evidence="3">DUF465 domain-containing protein</fullName>
    </recommendedName>
</protein>
<accession>A0A177JU81</accession>
<dbReference type="Gene3D" id="6.10.280.50">
    <property type="match status" value="1"/>
</dbReference>
<evidence type="ECO:0000313" key="2">
    <source>
        <dbReference type="Proteomes" id="UP000077262"/>
    </source>
</evidence>
<evidence type="ECO:0000313" key="1">
    <source>
        <dbReference type="EMBL" id="OAH44713.1"/>
    </source>
</evidence>
<dbReference type="Pfam" id="PF04325">
    <property type="entry name" value="DUF465"/>
    <property type="match status" value="1"/>
</dbReference>
<dbReference type="InterPro" id="IPR007420">
    <property type="entry name" value="DUF465"/>
</dbReference>
<gene>
    <name evidence="1" type="ORF">AX777_20810</name>
</gene>
<sequence>MIDFPHGAGRAEREKANMATAHAQALDTKHAEIERRIAAEMRRPLPDLTMIQKLKKAKLRLKDALSRS</sequence>
<dbReference type="Proteomes" id="UP000077262">
    <property type="component" value="Unassembled WGS sequence"/>
</dbReference>
<dbReference type="AlphaFoldDB" id="A0A177JU81"/>
<dbReference type="InterPro" id="IPR038444">
    <property type="entry name" value="DUF465_sf"/>
</dbReference>
<dbReference type="EMBL" id="LSTR01000028">
    <property type="protein sequence ID" value="OAH44713.1"/>
    <property type="molecule type" value="Genomic_DNA"/>
</dbReference>
<proteinExistence type="predicted"/>
<comment type="caution">
    <text evidence="1">The sequence shown here is derived from an EMBL/GenBank/DDBJ whole genome shotgun (WGS) entry which is preliminary data.</text>
</comment>
<organism evidence="1 2">
    <name type="scientific">Sphingobium yanoikuyae</name>
    <name type="common">Sphingomonas yanoikuyae</name>
    <dbReference type="NCBI Taxonomy" id="13690"/>
    <lineage>
        <taxon>Bacteria</taxon>
        <taxon>Pseudomonadati</taxon>
        <taxon>Pseudomonadota</taxon>
        <taxon>Alphaproteobacteria</taxon>
        <taxon>Sphingomonadales</taxon>
        <taxon>Sphingomonadaceae</taxon>
        <taxon>Sphingobium</taxon>
    </lineage>
</organism>
<reference evidence="1 2" key="1">
    <citation type="submission" date="2016-02" db="EMBL/GenBank/DDBJ databases">
        <authorList>
            <person name="Wen L."/>
            <person name="He K."/>
            <person name="Yang H."/>
        </authorList>
    </citation>
    <scope>NUCLEOTIDE SEQUENCE [LARGE SCALE GENOMIC DNA]</scope>
    <source>
        <strain evidence="1 2">CD09_2</strain>
    </source>
</reference>
<evidence type="ECO:0008006" key="3">
    <source>
        <dbReference type="Google" id="ProtNLM"/>
    </source>
</evidence>
<name>A0A177JU81_SPHYA</name>